<dbReference type="InterPro" id="IPR006597">
    <property type="entry name" value="Sel1-like"/>
</dbReference>
<dbReference type="PATRIC" id="fig|1116472.3.peg.3612"/>
<comment type="caution">
    <text evidence="1">The sequence shown here is derived from an EMBL/GenBank/DDBJ whole genome shotgun (WGS) entry which is preliminary data.</text>
</comment>
<name>V5B5J7_9GAMM</name>
<reference evidence="1 2" key="1">
    <citation type="journal article" date="2013" name="Genome Announc.">
        <title>Draft Genome Sequence of the Methanotrophic Gammaproteobacterium Methyloglobulus morosus DSM 22980 Strain KoM1.</title>
        <authorList>
            <person name="Poehlein A."/>
            <person name="Deutzmann J.S."/>
            <person name="Daniel R."/>
            <person name="Simeonova D.D."/>
        </authorList>
    </citation>
    <scope>NUCLEOTIDE SEQUENCE [LARGE SCALE GENOMIC DNA]</scope>
    <source>
        <strain evidence="1 2">KoM1</strain>
    </source>
</reference>
<dbReference type="Gene3D" id="1.25.40.10">
    <property type="entry name" value="Tetratricopeptide repeat domain"/>
    <property type="match status" value="1"/>
</dbReference>
<dbReference type="SMART" id="SM00671">
    <property type="entry name" value="SEL1"/>
    <property type="match status" value="2"/>
</dbReference>
<keyword evidence="2" id="KW-1185">Reference proteome</keyword>
<proteinExistence type="predicted"/>
<dbReference type="Proteomes" id="UP000017842">
    <property type="component" value="Unassembled WGS sequence"/>
</dbReference>
<sequence>MQDRRLALIKLMLSLFLLCLVACVHERPKPKDTISVCDPSGCVERPKNYESFNPESALPDNDPGGKIAALEELAKNDPRAAYDLALRLFRGDGVRQDSYLSIKWMRDAAERGHFEAQKALGRLYLTGLGELGSDPGEAEKWLTICASKGDKEAAQLLREATVARQSQQAEWKWLNRWRSTFNSYWYRGYSYNSYWQGNQWYWY</sequence>
<dbReference type="Pfam" id="PF08238">
    <property type="entry name" value="Sel1"/>
    <property type="match status" value="2"/>
</dbReference>
<protein>
    <submittedName>
        <fullName evidence="1">Sel1-like repeat protein</fullName>
    </submittedName>
</protein>
<dbReference type="SUPFAM" id="SSF81901">
    <property type="entry name" value="HCP-like"/>
    <property type="match status" value="1"/>
</dbReference>
<dbReference type="STRING" id="1116472.MGMO_146c00340"/>
<dbReference type="EMBL" id="AYLO01000135">
    <property type="protein sequence ID" value="ESS68495.1"/>
    <property type="molecule type" value="Genomic_DNA"/>
</dbReference>
<evidence type="ECO:0000313" key="1">
    <source>
        <dbReference type="EMBL" id="ESS68495.1"/>
    </source>
</evidence>
<gene>
    <name evidence="1" type="ORF">MGMO_146c00340</name>
</gene>
<dbReference type="AlphaFoldDB" id="V5B5J7"/>
<dbReference type="eggNOG" id="COG0790">
    <property type="taxonomic scope" value="Bacteria"/>
</dbReference>
<evidence type="ECO:0000313" key="2">
    <source>
        <dbReference type="Proteomes" id="UP000017842"/>
    </source>
</evidence>
<organism evidence="1 2">
    <name type="scientific">Methyloglobulus morosus KoM1</name>
    <dbReference type="NCBI Taxonomy" id="1116472"/>
    <lineage>
        <taxon>Bacteria</taxon>
        <taxon>Pseudomonadati</taxon>
        <taxon>Pseudomonadota</taxon>
        <taxon>Gammaproteobacteria</taxon>
        <taxon>Methylococcales</taxon>
        <taxon>Methylococcaceae</taxon>
        <taxon>Methyloglobulus</taxon>
    </lineage>
</organism>
<dbReference type="InterPro" id="IPR011990">
    <property type="entry name" value="TPR-like_helical_dom_sf"/>
</dbReference>
<accession>V5B5J7</accession>
<dbReference type="OrthoDB" id="9787367at2"/>
<dbReference type="RefSeq" id="WP_023496232.1">
    <property type="nucleotide sequence ID" value="NZ_AYLO01000135.1"/>
</dbReference>